<keyword evidence="1" id="KW-0645">Protease</keyword>
<keyword evidence="3" id="KW-0064">Aspartyl protease</keyword>
<gene>
    <name evidence="13" type="ORF">PR001_g17050</name>
    <name evidence="14" type="ORF">PR003_g18062</name>
</gene>
<dbReference type="EMBL" id="QXFT01001422">
    <property type="protein sequence ID" value="KAE9319096.1"/>
    <property type="molecule type" value="Genomic_DNA"/>
</dbReference>
<reference evidence="13 15" key="1">
    <citation type="submission" date="2018-09" db="EMBL/GenBank/DDBJ databases">
        <title>Genomic investigation of the strawberry pathogen Phytophthora fragariae indicates pathogenicity is determined by transcriptional variation in three key races.</title>
        <authorList>
            <person name="Adams T.M."/>
            <person name="Armitage A.D."/>
            <person name="Sobczyk M.K."/>
            <person name="Bates H.J."/>
            <person name="Dunwell J.M."/>
            <person name="Nellist C.F."/>
            <person name="Harrison R.J."/>
        </authorList>
    </citation>
    <scope>NUCLEOTIDE SEQUENCE [LARGE SCALE GENOMIC DNA]</scope>
    <source>
        <strain evidence="13 15">SCRP249</strain>
        <strain evidence="14 16">SCRP333</strain>
    </source>
</reference>
<dbReference type="GO" id="GO:0003677">
    <property type="term" value="F:DNA binding"/>
    <property type="evidence" value="ECO:0007669"/>
    <property type="project" value="UniProtKB-KW"/>
</dbReference>
<evidence type="ECO:0000256" key="5">
    <source>
        <dbReference type="ARBA" id="ARBA00022842"/>
    </source>
</evidence>
<comment type="caution">
    <text evidence="13">The sequence shown here is derived from an EMBL/GenBank/DDBJ whole genome shotgun (WGS) entry which is preliminary data.</text>
</comment>
<dbReference type="Gene3D" id="1.10.340.70">
    <property type="match status" value="1"/>
</dbReference>
<keyword evidence="8" id="KW-0808">Transferase</keyword>
<dbReference type="Gene3D" id="3.30.420.10">
    <property type="entry name" value="Ribonuclease H-like superfamily/Ribonuclease H"/>
    <property type="match status" value="1"/>
</dbReference>
<feature type="domain" description="Integrase catalytic" evidence="12">
    <location>
        <begin position="235"/>
        <end position="409"/>
    </location>
</feature>
<feature type="region of interest" description="Disordered" evidence="11">
    <location>
        <begin position="1"/>
        <end position="22"/>
    </location>
</feature>
<feature type="compositionally biased region" description="Basic and acidic residues" evidence="11">
    <location>
        <begin position="67"/>
        <end position="90"/>
    </location>
</feature>
<dbReference type="InterPro" id="IPR041588">
    <property type="entry name" value="Integrase_H2C2"/>
</dbReference>
<dbReference type="FunFam" id="1.10.340.70:FF:000001">
    <property type="entry name" value="Retrovirus-related Pol polyprotein from transposon gypsy-like Protein"/>
    <property type="match status" value="1"/>
</dbReference>
<dbReference type="PANTHER" id="PTHR37984:SF5">
    <property type="entry name" value="PROTEIN NYNRIN-LIKE"/>
    <property type="match status" value="1"/>
</dbReference>
<protein>
    <recommendedName>
        <fullName evidence="12">Integrase catalytic domain-containing protein</fullName>
    </recommendedName>
</protein>
<keyword evidence="9" id="KW-0238">DNA-binding</keyword>
<evidence type="ECO:0000256" key="2">
    <source>
        <dbReference type="ARBA" id="ARBA00022723"/>
    </source>
</evidence>
<evidence type="ECO:0000313" key="15">
    <source>
        <dbReference type="Proteomes" id="UP000429607"/>
    </source>
</evidence>
<dbReference type="InterPro" id="IPR050951">
    <property type="entry name" value="Retrovirus_Pol_polyprotein"/>
</dbReference>
<evidence type="ECO:0000259" key="12">
    <source>
        <dbReference type="PROSITE" id="PS50994"/>
    </source>
</evidence>
<dbReference type="Pfam" id="PF17921">
    <property type="entry name" value="Integrase_H2C2"/>
    <property type="match status" value="1"/>
</dbReference>
<evidence type="ECO:0000256" key="1">
    <source>
        <dbReference type="ARBA" id="ARBA00022670"/>
    </source>
</evidence>
<evidence type="ECO:0000256" key="10">
    <source>
        <dbReference type="ARBA" id="ARBA00023172"/>
    </source>
</evidence>
<evidence type="ECO:0000256" key="4">
    <source>
        <dbReference type="ARBA" id="ARBA00022801"/>
    </source>
</evidence>
<evidence type="ECO:0000256" key="7">
    <source>
        <dbReference type="ARBA" id="ARBA00022918"/>
    </source>
</evidence>
<dbReference type="GO" id="GO:0006310">
    <property type="term" value="P:DNA recombination"/>
    <property type="evidence" value="ECO:0007669"/>
    <property type="project" value="UniProtKB-KW"/>
</dbReference>
<keyword evidence="2" id="KW-0479">Metal-binding</keyword>
<dbReference type="AlphaFoldDB" id="A0A6A3KIA9"/>
<dbReference type="GO" id="GO:0046872">
    <property type="term" value="F:metal ion binding"/>
    <property type="evidence" value="ECO:0007669"/>
    <property type="project" value="UniProtKB-KW"/>
</dbReference>
<dbReference type="EMBL" id="QXFV01001390">
    <property type="protein sequence ID" value="KAE9007081.1"/>
    <property type="molecule type" value="Genomic_DNA"/>
</dbReference>
<evidence type="ECO:0000256" key="9">
    <source>
        <dbReference type="ARBA" id="ARBA00023125"/>
    </source>
</evidence>
<dbReference type="GO" id="GO:0004190">
    <property type="term" value="F:aspartic-type endopeptidase activity"/>
    <property type="evidence" value="ECO:0007669"/>
    <property type="project" value="UniProtKB-KW"/>
</dbReference>
<evidence type="ECO:0000313" key="13">
    <source>
        <dbReference type="EMBL" id="KAE9007081.1"/>
    </source>
</evidence>
<keyword evidence="16" id="KW-1185">Reference proteome</keyword>
<dbReference type="InterPro" id="IPR036397">
    <property type="entry name" value="RNaseH_sf"/>
</dbReference>
<evidence type="ECO:0000313" key="16">
    <source>
        <dbReference type="Proteomes" id="UP000434957"/>
    </source>
</evidence>
<dbReference type="Proteomes" id="UP000434957">
    <property type="component" value="Unassembled WGS sequence"/>
</dbReference>
<keyword evidence="6" id="KW-0229">DNA integration</keyword>
<dbReference type="GO" id="GO:0015074">
    <property type="term" value="P:DNA integration"/>
    <property type="evidence" value="ECO:0007669"/>
    <property type="project" value="UniProtKB-KW"/>
</dbReference>
<evidence type="ECO:0000256" key="3">
    <source>
        <dbReference type="ARBA" id="ARBA00022750"/>
    </source>
</evidence>
<evidence type="ECO:0000256" key="6">
    <source>
        <dbReference type="ARBA" id="ARBA00022908"/>
    </source>
</evidence>
<proteinExistence type="predicted"/>
<dbReference type="GO" id="GO:0006508">
    <property type="term" value="P:proteolysis"/>
    <property type="evidence" value="ECO:0007669"/>
    <property type="project" value="UniProtKB-KW"/>
</dbReference>
<dbReference type="GO" id="GO:0003887">
    <property type="term" value="F:DNA-directed DNA polymerase activity"/>
    <property type="evidence" value="ECO:0007669"/>
    <property type="project" value="UniProtKB-KW"/>
</dbReference>
<dbReference type="Proteomes" id="UP000429607">
    <property type="component" value="Unassembled WGS sequence"/>
</dbReference>
<dbReference type="InterPro" id="IPR056924">
    <property type="entry name" value="SH3_Tf2-1"/>
</dbReference>
<dbReference type="Pfam" id="PF24626">
    <property type="entry name" value="SH3_Tf2-1"/>
    <property type="match status" value="1"/>
</dbReference>
<name>A0A6A3KIA9_9STRA</name>
<keyword evidence="7" id="KW-0695">RNA-directed DNA polymerase</keyword>
<dbReference type="PANTHER" id="PTHR37984">
    <property type="entry name" value="PROTEIN CBG26694"/>
    <property type="match status" value="1"/>
</dbReference>
<keyword evidence="5" id="KW-0460">Magnesium</keyword>
<keyword evidence="10" id="KW-0233">DNA recombination</keyword>
<accession>A0A6A3KIA9</accession>
<keyword evidence="4" id="KW-0378">Hydrolase</keyword>
<dbReference type="SUPFAM" id="SSF53098">
    <property type="entry name" value="Ribonuclease H-like"/>
    <property type="match status" value="1"/>
</dbReference>
<keyword evidence="8" id="KW-0239">DNA-directed DNA polymerase</keyword>
<sequence length="671" mass="75618">MELSSRQFKVHHRPGTSMGHVDGLSRLPMDGVNALMIADILNPAPTMTDLLNPEPSSVETEVPSSVGERDRAARDGEDAEYKESEPRELSGDFDFNDDEELELELANGPSDVEVGDASPQPTPPSQVDLFGLDSEQFMEEQRKVSWIKVLIALLEDGALPLDPFLRRRIVGLAPKHLVVNGLLMRSVHLPANVGPARTVTVPVVPLPYVETVLHFCHRDLLSSHLGLTKTIEKVRRHAYWPGWRKDVAEFVRECAKCGGGIGHRPWTSGRMQRMPVADLTGPFSLLFVDAVVAALGSITFVDAMVNGVVARHGVPSRLLSDNGRNFTSEVAKAFYQTFGIRKLFGAAYHPQTQGLVERFNGTLIGMLRMHVDEAQTDWDVYLPRVLLAYRSAYHEALGDSPFFSLYGRNPVLPLDVAFLNLGKRWKSTEVAQYRRERYRSMRDSKHLVERQLIKAQDRHEQRLRDQVEVNFEIGEQVWVYQFFRAKRGEKRTKKLVFLWHGPYRVLDKVGENAYRIDIPSHPNKVVTVNVNRLKKFRGRWTRPLMDEIPEGIVEEEAEGEDGPLEETDLPPSSYTERLTMGAEDTAVIGTETPLLEVVAKRVVNRAAEYLVLTANYETFWLPRAAFMPVYSALVTAFDQAERKKNGPPELRRSARLADGNAVADDDDLLLV</sequence>
<dbReference type="PROSITE" id="PS50994">
    <property type="entry name" value="INTEGRASE"/>
    <property type="match status" value="1"/>
</dbReference>
<dbReference type="InterPro" id="IPR001584">
    <property type="entry name" value="Integrase_cat-core"/>
</dbReference>
<keyword evidence="8" id="KW-0548">Nucleotidyltransferase</keyword>
<dbReference type="GO" id="GO:0003964">
    <property type="term" value="F:RNA-directed DNA polymerase activity"/>
    <property type="evidence" value="ECO:0007669"/>
    <property type="project" value="UniProtKB-KW"/>
</dbReference>
<evidence type="ECO:0000313" key="14">
    <source>
        <dbReference type="EMBL" id="KAE9319096.1"/>
    </source>
</evidence>
<feature type="compositionally biased region" description="Low complexity" evidence="11">
    <location>
        <begin position="53"/>
        <end position="66"/>
    </location>
</feature>
<evidence type="ECO:0000256" key="8">
    <source>
        <dbReference type="ARBA" id="ARBA00022932"/>
    </source>
</evidence>
<evidence type="ECO:0000256" key="11">
    <source>
        <dbReference type="SAM" id="MobiDB-lite"/>
    </source>
</evidence>
<dbReference type="InterPro" id="IPR012337">
    <property type="entry name" value="RNaseH-like_sf"/>
</dbReference>
<organism evidence="13 15">
    <name type="scientific">Phytophthora rubi</name>
    <dbReference type="NCBI Taxonomy" id="129364"/>
    <lineage>
        <taxon>Eukaryota</taxon>
        <taxon>Sar</taxon>
        <taxon>Stramenopiles</taxon>
        <taxon>Oomycota</taxon>
        <taxon>Peronosporomycetes</taxon>
        <taxon>Peronosporales</taxon>
        <taxon>Peronosporaceae</taxon>
        <taxon>Phytophthora</taxon>
    </lineage>
</organism>
<feature type="region of interest" description="Disordered" evidence="11">
    <location>
        <begin position="47"/>
        <end position="94"/>
    </location>
</feature>